<dbReference type="GO" id="GO:0006285">
    <property type="term" value="P:base-excision repair, AP site formation"/>
    <property type="evidence" value="ECO:0007669"/>
    <property type="project" value="InterPro"/>
</dbReference>
<keyword evidence="2" id="KW-0378">Hydrolase</keyword>
<dbReference type="AlphaFoldDB" id="A0A6N0HW63"/>
<evidence type="ECO:0000313" key="6">
    <source>
        <dbReference type="Proteomes" id="UP000509658"/>
    </source>
</evidence>
<evidence type="ECO:0000256" key="1">
    <source>
        <dbReference type="ARBA" id="ARBA00022763"/>
    </source>
</evidence>
<feature type="domain" description="Uracil-DNA glycosylase-like" evidence="4">
    <location>
        <begin position="49"/>
        <end position="204"/>
    </location>
</feature>
<dbReference type="KEGG" id="rev:HUE57_09620"/>
<dbReference type="RefSeq" id="WP_078484308.1">
    <property type="nucleotide sequence ID" value="NZ_CP054491.1"/>
</dbReference>
<dbReference type="SUPFAM" id="SSF52141">
    <property type="entry name" value="Uracil-DNA glycosylase-like"/>
    <property type="match status" value="1"/>
</dbReference>
<evidence type="ECO:0000256" key="3">
    <source>
        <dbReference type="ARBA" id="ARBA00023204"/>
    </source>
</evidence>
<dbReference type="Proteomes" id="UP000509658">
    <property type="component" value="Chromosome"/>
</dbReference>
<dbReference type="GO" id="GO:0004844">
    <property type="term" value="F:uracil DNA N-glycosylase activity"/>
    <property type="evidence" value="ECO:0007669"/>
    <property type="project" value="TreeGrafter"/>
</dbReference>
<keyword evidence="3" id="KW-0234">DNA repair</keyword>
<name>A0A6N0HW63_9GAMM</name>
<dbReference type="Gene3D" id="3.40.470.10">
    <property type="entry name" value="Uracil-DNA glycosylase-like domain"/>
    <property type="match status" value="1"/>
</dbReference>
<dbReference type="CDD" id="cd10028">
    <property type="entry name" value="UDG-F2_TDG_MUG"/>
    <property type="match status" value="1"/>
</dbReference>
<keyword evidence="6" id="KW-1185">Reference proteome</keyword>
<proteinExistence type="predicted"/>
<evidence type="ECO:0000313" key="5">
    <source>
        <dbReference type="EMBL" id="QKQ26507.1"/>
    </source>
</evidence>
<gene>
    <name evidence="5" type="ORF">HUE57_09620</name>
</gene>
<organism evidence="5 6">
    <name type="scientific">Candidatus Reidiella endopervernicosa</name>
    <dbReference type="NCBI Taxonomy" id="2738883"/>
    <lineage>
        <taxon>Bacteria</taxon>
        <taxon>Pseudomonadati</taxon>
        <taxon>Pseudomonadota</taxon>
        <taxon>Gammaproteobacteria</taxon>
        <taxon>Candidatus Reidiella</taxon>
    </lineage>
</organism>
<dbReference type="InterPro" id="IPR005122">
    <property type="entry name" value="Uracil-DNA_glycosylase-like"/>
</dbReference>
<evidence type="ECO:0000259" key="4">
    <source>
        <dbReference type="Pfam" id="PF03167"/>
    </source>
</evidence>
<dbReference type="GO" id="GO:0008263">
    <property type="term" value="F:pyrimidine-specific mismatch base pair DNA N-glycosylase activity"/>
    <property type="evidence" value="ECO:0007669"/>
    <property type="project" value="TreeGrafter"/>
</dbReference>
<dbReference type="PANTHER" id="PTHR12159">
    <property type="entry name" value="G/T AND G/U MISMATCH-SPECIFIC DNA GLYCOSYLASE"/>
    <property type="match status" value="1"/>
</dbReference>
<dbReference type="PANTHER" id="PTHR12159:SF9">
    <property type="entry name" value="G_T MISMATCH-SPECIFIC THYMINE DNA GLYCOSYLASE"/>
    <property type="match status" value="1"/>
</dbReference>
<dbReference type="InterPro" id="IPR036895">
    <property type="entry name" value="Uracil-DNA_glycosylase-like_sf"/>
</dbReference>
<sequence length="220" mass="24987">MRRIIFRWRAKGLISDLCAIGCLVYKGKATLAKKREAVEFSYSFETLADYLCAGLDVISIGLNPSLNSVRDGFYFATPQNRFWRALNGSGLVDEPIEPSVAGVERLFHEHGIGFTDVVKRPTNSGSKLRAADYREWSPILHDRLLQFQPQVAWFHGKQAYSNYLRYTQNVRVPSIEWGEQSERIGNSMVFVTPNPSPANAAFSLQVLTEWDQRLKTLLQV</sequence>
<evidence type="ECO:0000256" key="2">
    <source>
        <dbReference type="ARBA" id="ARBA00022801"/>
    </source>
</evidence>
<keyword evidence="1" id="KW-0227">DNA damage</keyword>
<reference evidence="5 6" key="1">
    <citation type="submission" date="2020-05" db="EMBL/GenBank/DDBJ databases">
        <title>Horizontal transmission and recombination maintain forever young bacterial symbiont genomes.</title>
        <authorList>
            <person name="Russell S.L."/>
            <person name="Pepper-Tunick E."/>
            <person name="Svedberg J."/>
            <person name="Byrne A."/>
            <person name="Ruelas Castillo J."/>
            <person name="Vollmers C."/>
            <person name="Beinart R.A."/>
            <person name="Corbett-Detig R."/>
        </authorList>
    </citation>
    <scope>NUCLEOTIDE SEQUENCE [LARGE SCALE GENOMIC DNA]</scope>
    <source>
        <strain evidence="5">Santa_Monica_outfall</strain>
    </source>
</reference>
<dbReference type="InterPro" id="IPR015637">
    <property type="entry name" value="MUG/TDG"/>
</dbReference>
<dbReference type="Pfam" id="PF03167">
    <property type="entry name" value="UDG"/>
    <property type="match status" value="1"/>
</dbReference>
<accession>A0A6N0HW63</accession>
<protein>
    <submittedName>
        <fullName evidence="5">Mismatch-specific DNA-glycosylase</fullName>
    </submittedName>
</protein>
<dbReference type="EMBL" id="CP054491">
    <property type="protein sequence ID" value="QKQ26507.1"/>
    <property type="molecule type" value="Genomic_DNA"/>
</dbReference>